<comment type="caution">
    <text evidence="1">The sequence shown here is derived from an EMBL/GenBank/DDBJ whole genome shotgun (WGS) entry which is preliminary data.</text>
</comment>
<dbReference type="EMBL" id="BMNM01000004">
    <property type="protein sequence ID" value="GGI76304.1"/>
    <property type="molecule type" value="Genomic_DNA"/>
</dbReference>
<dbReference type="AlphaFoldDB" id="A0A830EH74"/>
<reference evidence="1" key="1">
    <citation type="journal article" date="2014" name="Int. J. Syst. Evol. Microbiol.">
        <title>Complete genome sequence of Corynebacterium casei LMG S-19264T (=DSM 44701T), isolated from a smear-ripened cheese.</title>
        <authorList>
            <consortium name="US DOE Joint Genome Institute (JGI-PGF)"/>
            <person name="Walter F."/>
            <person name="Albersmeier A."/>
            <person name="Kalinowski J."/>
            <person name="Ruckert C."/>
        </authorList>
    </citation>
    <scope>NUCLEOTIDE SEQUENCE</scope>
    <source>
        <strain evidence="1">JCM 11219</strain>
    </source>
</reference>
<sequence>MSFFLSTSDVGLASAIANDLRAAGFNVSVHNRDGEFEIYVPIRTLGVS</sequence>
<name>A0A830EH74_9CREN</name>
<organism evidence="1 2">
    <name type="scientific">Vulcanisaeta souniana JCM 11219</name>
    <dbReference type="NCBI Taxonomy" id="1293586"/>
    <lineage>
        <taxon>Archaea</taxon>
        <taxon>Thermoproteota</taxon>
        <taxon>Thermoprotei</taxon>
        <taxon>Thermoproteales</taxon>
        <taxon>Thermoproteaceae</taxon>
        <taxon>Vulcanisaeta</taxon>
    </lineage>
</organism>
<reference evidence="1" key="2">
    <citation type="submission" date="2020-09" db="EMBL/GenBank/DDBJ databases">
        <authorList>
            <person name="Sun Q."/>
            <person name="Ohkuma M."/>
        </authorList>
    </citation>
    <scope>NUCLEOTIDE SEQUENCE</scope>
    <source>
        <strain evidence="1">JCM 11219</strain>
    </source>
</reference>
<dbReference type="GeneID" id="76207965"/>
<protein>
    <submittedName>
        <fullName evidence="1">Uncharacterized protein</fullName>
    </submittedName>
</protein>
<proteinExistence type="predicted"/>
<dbReference type="Proteomes" id="UP000657075">
    <property type="component" value="Unassembled WGS sequence"/>
</dbReference>
<dbReference type="RefSeq" id="WP_188603085.1">
    <property type="nucleotide sequence ID" value="NZ_AP026830.1"/>
</dbReference>
<evidence type="ECO:0000313" key="1">
    <source>
        <dbReference type="EMBL" id="GGI76304.1"/>
    </source>
</evidence>
<evidence type="ECO:0000313" key="2">
    <source>
        <dbReference type="Proteomes" id="UP000657075"/>
    </source>
</evidence>
<accession>A0A830EH74</accession>
<gene>
    <name evidence="1" type="ORF">GCM10007112_11390</name>
</gene>